<sequence length="528" mass="58460">MSEDAPTKRRRRTELACTTCRQKKHGCDGTRPQCSTCRLKHLECVYTPSSHTDRLSHDARLSRASIHMPWSSPGDFDARPTTSSPVVQRQTFGQDQNPSNNGEVLSLQDVSRVSSSAEASAHILRARPHEQTVHVDDDDGLVDVLATTTFNDSSDVDMGYFGLSSNHALFGSLSDVFIKASRLFGAEGTNIQGPPLSLPEQQGDNDAPPTHADMEKAGGQEHNAQNTNRSYNLPRYQDAVLLINHYFTTVGSSSGILASIVGFMYNHNVEVSKQRSLPELIEGYNGLFLRLEEWRETVSHFGGLVSITELSGLSGTYEALRLRILLSIHYHRLILMTSWPVIIAFANSLVEGVSETHSGLTLSWDEYTPVANADWFAVRELCAITHAITTAAEPFLHSNAAWYTCNYTSLTVCLHLFVLLLTSRLDKENQLGLSTEDIRDALESGLNNMKVLERTSLMTYKARKCLVQLLEAFDILAQQQIVPQLGAVSGDVDLSEFIRKSADEFLLQAGLDDFLNTDFGSYGDNAWL</sequence>
<organism evidence="7 8">
    <name type="scientific">Exophiala sideris</name>
    <dbReference type="NCBI Taxonomy" id="1016849"/>
    <lineage>
        <taxon>Eukaryota</taxon>
        <taxon>Fungi</taxon>
        <taxon>Dikarya</taxon>
        <taxon>Ascomycota</taxon>
        <taxon>Pezizomycotina</taxon>
        <taxon>Eurotiomycetes</taxon>
        <taxon>Chaetothyriomycetidae</taxon>
        <taxon>Chaetothyriales</taxon>
        <taxon>Herpotrichiellaceae</taxon>
        <taxon>Exophiala</taxon>
    </lineage>
</organism>
<evidence type="ECO:0000313" key="7">
    <source>
        <dbReference type="EMBL" id="KIV79510.1"/>
    </source>
</evidence>
<dbReference type="GO" id="GO:0000981">
    <property type="term" value="F:DNA-binding transcription factor activity, RNA polymerase II-specific"/>
    <property type="evidence" value="ECO:0007669"/>
    <property type="project" value="InterPro"/>
</dbReference>
<evidence type="ECO:0000313" key="8">
    <source>
        <dbReference type="Proteomes" id="UP000053599"/>
    </source>
</evidence>
<dbReference type="PROSITE" id="PS00463">
    <property type="entry name" value="ZN2_CY6_FUNGAL_1"/>
    <property type="match status" value="1"/>
</dbReference>
<dbReference type="Proteomes" id="UP000053599">
    <property type="component" value="Unassembled WGS sequence"/>
</dbReference>
<feature type="region of interest" description="Disordered" evidence="5">
    <location>
        <begin position="69"/>
        <end position="103"/>
    </location>
</feature>
<keyword evidence="3" id="KW-0804">Transcription</keyword>
<evidence type="ECO:0000256" key="5">
    <source>
        <dbReference type="SAM" id="MobiDB-lite"/>
    </source>
</evidence>
<dbReference type="CDD" id="cd00067">
    <property type="entry name" value="GAL4"/>
    <property type="match status" value="1"/>
</dbReference>
<dbReference type="PROSITE" id="PS50048">
    <property type="entry name" value="ZN2_CY6_FUNGAL_2"/>
    <property type="match status" value="1"/>
</dbReference>
<name>A0A0D1VTR0_9EURO</name>
<dbReference type="InterPro" id="IPR036864">
    <property type="entry name" value="Zn2-C6_fun-type_DNA-bd_sf"/>
</dbReference>
<dbReference type="PANTHER" id="PTHR31069">
    <property type="entry name" value="OLEATE-ACTIVATED TRANSCRIPTION FACTOR 1-RELATED"/>
    <property type="match status" value="1"/>
</dbReference>
<dbReference type="InterPro" id="IPR001138">
    <property type="entry name" value="Zn2Cys6_DnaBD"/>
</dbReference>
<protein>
    <recommendedName>
        <fullName evidence="6">Zn(2)-C6 fungal-type domain-containing protein</fullName>
    </recommendedName>
</protein>
<dbReference type="InterPro" id="IPR050675">
    <property type="entry name" value="OAF3"/>
</dbReference>
<evidence type="ECO:0000256" key="1">
    <source>
        <dbReference type="ARBA" id="ARBA00023015"/>
    </source>
</evidence>
<feature type="compositionally biased region" description="Polar residues" evidence="5">
    <location>
        <begin position="80"/>
        <end position="103"/>
    </location>
</feature>
<gene>
    <name evidence="7" type="ORF">PV11_07067</name>
</gene>
<dbReference type="AlphaFoldDB" id="A0A0D1VTR0"/>
<feature type="domain" description="Zn(2)-C6 fungal-type" evidence="6">
    <location>
        <begin position="16"/>
        <end position="46"/>
    </location>
</feature>
<reference evidence="7 8" key="1">
    <citation type="submission" date="2015-01" db="EMBL/GenBank/DDBJ databases">
        <title>The Genome Sequence of Exophiala sideris CBS121828.</title>
        <authorList>
            <consortium name="The Broad Institute Genomics Platform"/>
            <person name="Cuomo C."/>
            <person name="de Hoog S."/>
            <person name="Gorbushina A."/>
            <person name="Stielow B."/>
            <person name="Teixiera M."/>
            <person name="Abouelleil A."/>
            <person name="Chapman S.B."/>
            <person name="Priest M."/>
            <person name="Young S.K."/>
            <person name="Wortman J."/>
            <person name="Nusbaum C."/>
            <person name="Birren B."/>
        </authorList>
    </citation>
    <scope>NUCLEOTIDE SEQUENCE [LARGE SCALE GENOMIC DNA]</scope>
    <source>
        <strain evidence="7 8">CBS 121828</strain>
    </source>
</reference>
<dbReference type="HOGENOM" id="CLU_515835_0_0_1"/>
<dbReference type="Pfam" id="PF00172">
    <property type="entry name" value="Zn_clus"/>
    <property type="match status" value="1"/>
</dbReference>
<dbReference type="GO" id="GO:0008270">
    <property type="term" value="F:zinc ion binding"/>
    <property type="evidence" value="ECO:0007669"/>
    <property type="project" value="InterPro"/>
</dbReference>
<dbReference type="PANTHER" id="PTHR31069:SF32">
    <property type="entry name" value="ARGININE METABOLISM REGULATION PROTEIN II"/>
    <property type="match status" value="1"/>
</dbReference>
<dbReference type="SUPFAM" id="SSF57701">
    <property type="entry name" value="Zn2/Cys6 DNA-binding domain"/>
    <property type="match status" value="1"/>
</dbReference>
<dbReference type="EMBL" id="KN846953">
    <property type="protein sequence ID" value="KIV79510.1"/>
    <property type="molecule type" value="Genomic_DNA"/>
</dbReference>
<accession>A0A0D1VTR0</accession>
<evidence type="ECO:0000256" key="4">
    <source>
        <dbReference type="ARBA" id="ARBA00023242"/>
    </source>
</evidence>
<dbReference type="OrthoDB" id="4159677at2759"/>
<feature type="region of interest" description="Disordered" evidence="5">
    <location>
        <begin position="190"/>
        <end position="229"/>
    </location>
</feature>
<dbReference type="SMART" id="SM00066">
    <property type="entry name" value="GAL4"/>
    <property type="match status" value="1"/>
</dbReference>
<dbReference type="GO" id="GO:0003677">
    <property type="term" value="F:DNA binding"/>
    <property type="evidence" value="ECO:0007669"/>
    <property type="project" value="UniProtKB-KW"/>
</dbReference>
<keyword evidence="2" id="KW-0238">DNA-binding</keyword>
<proteinExistence type="predicted"/>
<evidence type="ECO:0000256" key="2">
    <source>
        <dbReference type="ARBA" id="ARBA00023125"/>
    </source>
</evidence>
<keyword evidence="4" id="KW-0539">Nucleus</keyword>
<evidence type="ECO:0000256" key="3">
    <source>
        <dbReference type="ARBA" id="ARBA00023163"/>
    </source>
</evidence>
<dbReference type="Gene3D" id="4.10.240.10">
    <property type="entry name" value="Zn(2)-C6 fungal-type DNA-binding domain"/>
    <property type="match status" value="1"/>
</dbReference>
<keyword evidence="1" id="KW-0805">Transcription regulation</keyword>
<evidence type="ECO:0000259" key="6">
    <source>
        <dbReference type="PROSITE" id="PS50048"/>
    </source>
</evidence>